<evidence type="ECO:0000256" key="4">
    <source>
        <dbReference type="ARBA" id="ARBA00023136"/>
    </source>
</evidence>
<dbReference type="EMBL" id="ML734800">
    <property type="protein sequence ID" value="KAB8240015.1"/>
    <property type="molecule type" value="Genomic_DNA"/>
</dbReference>
<dbReference type="Proteomes" id="UP000325434">
    <property type="component" value="Unassembled WGS sequence"/>
</dbReference>
<name>A0A5N6GE43_ASPFL</name>
<dbReference type="InterPro" id="IPR018996">
    <property type="entry name" value="Man1/Src1-like_C"/>
</dbReference>
<proteinExistence type="predicted"/>
<dbReference type="PANTHER" id="PTHR47808">
    <property type="entry name" value="INNER NUCLEAR MEMBRANE PROTEIN HEH2-RELATED"/>
    <property type="match status" value="1"/>
</dbReference>
<dbReference type="GO" id="GO:0071763">
    <property type="term" value="P:nuclear membrane organization"/>
    <property type="evidence" value="ECO:0007669"/>
    <property type="project" value="TreeGrafter"/>
</dbReference>
<dbReference type="VEuPathDB" id="FungiDB:F9C07_9872"/>
<evidence type="ECO:0000256" key="2">
    <source>
        <dbReference type="ARBA" id="ARBA00022692"/>
    </source>
</evidence>
<evidence type="ECO:0000313" key="7">
    <source>
        <dbReference type="EMBL" id="KAB8240015.1"/>
    </source>
</evidence>
<evidence type="ECO:0000256" key="5">
    <source>
        <dbReference type="ARBA" id="ARBA00023242"/>
    </source>
</evidence>
<dbReference type="GO" id="GO:0003682">
    <property type="term" value="F:chromatin binding"/>
    <property type="evidence" value="ECO:0007669"/>
    <property type="project" value="InterPro"/>
</dbReference>
<dbReference type="Pfam" id="PF09402">
    <property type="entry name" value="MSC"/>
    <property type="match status" value="1"/>
</dbReference>
<keyword evidence="5" id="KW-0539">Nucleus</keyword>
<evidence type="ECO:0000256" key="1">
    <source>
        <dbReference type="ARBA" id="ARBA00004126"/>
    </source>
</evidence>
<keyword evidence="4" id="KW-0472">Membrane</keyword>
<dbReference type="InterPro" id="IPR044780">
    <property type="entry name" value="Heh2/Src1"/>
</dbReference>
<organism evidence="7">
    <name type="scientific">Aspergillus flavus</name>
    <dbReference type="NCBI Taxonomy" id="5059"/>
    <lineage>
        <taxon>Eukaryota</taxon>
        <taxon>Fungi</taxon>
        <taxon>Dikarya</taxon>
        <taxon>Ascomycota</taxon>
        <taxon>Pezizomycotina</taxon>
        <taxon>Eurotiomycetes</taxon>
        <taxon>Eurotiomycetidae</taxon>
        <taxon>Eurotiales</taxon>
        <taxon>Aspergillaceae</taxon>
        <taxon>Aspergillus</taxon>
        <taxon>Aspergillus subgen. Circumdati</taxon>
    </lineage>
</organism>
<evidence type="ECO:0000259" key="6">
    <source>
        <dbReference type="Pfam" id="PF09402"/>
    </source>
</evidence>
<dbReference type="GO" id="GO:0034399">
    <property type="term" value="C:nuclear periphery"/>
    <property type="evidence" value="ECO:0007669"/>
    <property type="project" value="TreeGrafter"/>
</dbReference>
<gene>
    <name evidence="7" type="ORF">BDV35DRAFT_399022</name>
</gene>
<dbReference type="AlphaFoldDB" id="A0A5N6GE43"/>
<comment type="subcellular location">
    <subcellularLocation>
        <location evidence="1">Nucleus membrane</location>
    </subcellularLocation>
</comment>
<sequence>MTSNICDNDSFALTYGRARLASSGGQKRYTAPRDPSGEIPNVLHRPGLNPLLCLLLIPLIGVIWLRKEKIEVGFCGTGTPQWLREESTVSRWARTAVGPRCAICPQHATCYPNMVVRCDDDFALASHPFSLGGLIPVTPLCEAVSGRPLQVRRVVQQTVEALQDRSGQLECRNILPIREDPSFVGFSEAEVKFEIAQQNPNLAEGDFDTLWNEALWDAVAQGEIVRSGQGSSSTLTLLPTFTKYLHVACATRKLLYRSFTEYAGNILAFMMCACCYYHNHRLASKVINKLQKTDIALRQLSQRLNSTPRTG</sequence>
<feature type="domain" description="Man1/Src1-like C-terminal" evidence="6">
    <location>
        <begin position="54"/>
        <end position="291"/>
    </location>
</feature>
<dbReference type="VEuPathDB" id="FungiDB:AFLA_012634"/>
<keyword evidence="2" id="KW-0812">Transmembrane</keyword>
<protein>
    <submittedName>
        <fullName evidence="7">Man1-Src1p-C-terminal domain-containing protein</fullName>
    </submittedName>
</protein>
<keyword evidence="3" id="KW-1133">Transmembrane helix</keyword>
<dbReference type="GO" id="GO:0005783">
    <property type="term" value="C:endoplasmic reticulum"/>
    <property type="evidence" value="ECO:0007669"/>
    <property type="project" value="TreeGrafter"/>
</dbReference>
<reference evidence="7" key="1">
    <citation type="submission" date="2019-04" db="EMBL/GenBank/DDBJ databases">
        <title>Friends and foes A comparative genomics study of 23 Aspergillus species from section Flavi.</title>
        <authorList>
            <consortium name="DOE Joint Genome Institute"/>
            <person name="Kjaerbolling I."/>
            <person name="Vesth T."/>
            <person name="Frisvad J.C."/>
            <person name="Nybo J.L."/>
            <person name="Theobald S."/>
            <person name="Kildgaard S."/>
            <person name="Isbrandt T."/>
            <person name="Kuo A."/>
            <person name="Sato A."/>
            <person name="Lyhne E.K."/>
            <person name="Kogle M.E."/>
            <person name="Wiebenga A."/>
            <person name="Kun R.S."/>
            <person name="Lubbers R.J."/>
            <person name="Makela M.R."/>
            <person name="Barry K."/>
            <person name="Chovatia M."/>
            <person name="Clum A."/>
            <person name="Daum C."/>
            <person name="Haridas S."/>
            <person name="He G."/>
            <person name="LaButti K."/>
            <person name="Lipzen A."/>
            <person name="Mondo S."/>
            <person name="Riley R."/>
            <person name="Salamov A."/>
            <person name="Simmons B.A."/>
            <person name="Magnuson J.K."/>
            <person name="Henrissat B."/>
            <person name="Mortensen U.H."/>
            <person name="Larsen T.O."/>
            <person name="Devries R.P."/>
            <person name="Grigoriev I.V."/>
            <person name="Machida M."/>
            <person name="Baker S.E."/>
            <person name="Andersen M.R."/>
        </authorList>
    </citation>
    <scope>NUCLEOTIDE SEQUENCE [LARGE SCALE GENOMIC DNA]</scope>
    <source>
        <strain evidence="7">CBS 121.62</strain>
    </source>
</reference>
<dbReference type="PANTHER" id="PTHR47808:SF2">
    <property type="entry name" value="LEM DOMAIN-CONTAINING PROTEIN 2"/>
    <property type="match status" value="1"/>
</dbReference>
<dbReference type="GO" id="GO:0005637">
    <property type="term" value="C:nuclear inner membrane"/>
    <property type="evidence" value="ECO:0007669"/>
    <property type="project" value="InterPro"/>
</dbReference>
<evidence type="ECO:0000256" key="3">
    <source>
        <dbReference type="ARBA" id="ARBA00022989"/>
    </source>
</evidence>
<accession>A0A5N6GE43</accession>